<proteinExistence type="predicted"/>
<dbReference type="HOGENOM" id="CLU_2823701_0_0_6"/>
<protein>
    <submittedName>
        <fullName evidence="1">Uncharacterized protein</fullName>
    </submittedName>
</protein>
<gene>
    <name evidence="1" type="ordered locus">CPS_1683</name>
</gene>
<dbReference type="STRING" id="167879.CPS_1683"/>
<evidence type="ECO:0000313" key="2">
    <source>
        <dbReference type="Proteomes" id="UP000000547"/>
    </source>
</evidence>
<organism evidence="1 2">
    <name type="scientific">Colwellia psychrerythraea (strain 34H / ATCC BAA-681)</name>
    <name type="common">Vibrio psychroerythus</name>
    <dbReference type="NCBI Taxonomy" id="167879"/>
    <lineage>
        <taxon>Bacteria</taxon>
        <taxon>Pseudomonadati</taxon>
        <taxon>Pseudomonadota</taxon>
        <taxon>Gammaproteobacteria</taxon>
        <taxon>Alteromonadales</taxon>
        <taxon>Colwelliaceae</taxon>
        <taxon>Colwellia</taxon>
    </lineage>
</organism>
<evidence type="ECO:0000313" key="1">
    <source>
        <dbReference type="EMBL" id="AAZ28589.1"/>
    </source>
</evidence>
<dbReference type="EMBL" id="CP000083">
    <property type="protein sequence ID" value="AAZ28589.1"/>
    <property type="molecule type" value="Genomic_DNA"/>
</dbReference>
<reference evidence="1" key="1">
    <citation type="journal article" date="2005" name="Proc. Natl. Acad. Sci. U.S.A.">
        <title>The psychrophilic lifestyle as revealed by the genome sequence of Colwellia psychrerythraea 34H through genomic and proteomic analyses.</title>
        <authorList>
            <person name="Methe B.A."/>
            <person name="Nelson K.E."/>
            <person name="Deming J.W."/>
            <person name="Momen B."/>
            <person name="Melamud E."/>
            <person name="Zhang X."/>
            <person name="Moult J."/>
            <person name="Madupu R."/>
            <person name="Nelson W.C."/>
            <person name="Dodson R.J."/>
            <person name="Brinkac L.M."/>
            <person name="Daugherty S.C."/>
            <person name="Durkin A.S."/>
            <person name="DeBoy R.T."/>
            <person name="Kolonay J.F."/>
            <person name="Sullivan S.A."/>
            <person name="Zhou L."/>
            <person name="Davidsen T.M."/>
            <person name="Wu M."/>
            <person name="Huston A.L."/>
            <person name="Lewis M."/>
            <person name="Weaver B."/>
            <person name="Weidman J.F."/>
            <person name="Khouri H."/>
            <person name="Utterback T.R."/>
            <person name="Feldblyum T.V."/>
            <person name="Fraser C.M."/>
        </authorList>
    </citation>
    <scope>NUCLEOTIDE SEQUENCE [LARGE SCALE GENOMIC DNA]</scope>
    <source>
        <strain evidence="1">34H</strain>
    </source>
</reference>
<dbReference type="Proteomes" id="UP000000547">
    <property type="component" value="Chromosome"/>
</dbReference>
<name>Q484U4_COLP3</name>
<dbReference type="KEGG" id="cps:CPS_1683"/>
<dbReference type="AlphaFoldDB" id="Q484U4"/>
<accession>Q484U4</accession>
<sequence>MLAKISEARAWPTVFSPALLTRYKSLALEFLCRFTKRLTFNVGTQIPARITIAGKYKLIIESPLIS</sequence>